<dbReference type="InterPro" id="IPR051532">
    <property type="entry name" value="Ester_Hydrolysis_Enzymes"/>
</dbReference>
<feature type="domain" description="SGNH hydrolase-type esterase" evidence="1">
    <location>
        <begin position="63"/>
        <end position="222"/>
    </location>
</feature>
<dbReference type="PANTHER" id="PTHR30383">
    <property type="entry name" value="THIOESTERASE 1/PROTEASE 1/LYSOPHOSPHOLIPASE L1"/>
    <property type="match status" value="1"/>
</dbReference>
<evidence type="ECO:0000313" key="2">
    <source>
        <dbReference type="EMBL" id="RKP54743.1"/>
    </source>
</evidence>
<evidence type="ECO:0000259" key="1">
    <source>
        <dbReference type="Pfam" id="PF13472"/>
    </source>
</evidence>
<dbReference type="Gene3D" id="3.40.50.1110">
    <property type="entry name" value="SGNH hydrolase"/>
    <property type="match status" value="1"/>
</dbReference>
<dbReference type="EMBL" id="RBZU01000005">
    <property type="protein sequence ID" value="RKP54743.1"/>
    <property type="molecule type" value="Genomic_DNA"/>
</dbReference>
<evidence type="ECO:0000313" key="3">
    <source>
        <dbReference type="Proteomes" id="UP000270342"/>
    </source>
</evidence>
<dbReference type="Proteomes" id="UP000270342">
    <property type="component" value="Unassembled WGS sequence"/>
</dbReference>
<dbReference type="OrthoDB" id="9786188at2"/>
<reference evidence="2 3" key="1">
    <citation type="submission" date="2018-10" db="EMBL/GenBank/DDBJ databases">
        <title>Robbsia sp. DHC34, isolated from soil.</title>
        <authorList>
            <person name="Gao Z.-H."/>
            <person name="Qiu L.-H."/>
        </authorList>
    </citation>
    <scope>NUCLEOTIDE SEQUENCE [LARGE SCALE GENOMIC DNA]</scope>
    <source>
        <strain evidence="2 3">DHC34</strain>
    </source>
</reference>
<sequence>MVSNRWTALRRGVRQDAPAYRAYRAGMRLAARVAWIVLACLSGHALAANTAAAASAASPSIVVLGDSLSAEYGIDRDTGWVALMRKRLAQSALNYSVVNASISGETTEGGLSRLPAVLARAKPSLVIVELGANDALRGVPLATTTDNLRKIIEASQAIGAKVVVIGMRIPPNFGPDYAQKFYDTFGALAKQYHAGYVPFLLDGIADQPSLFQADQIHPTAAAQPRLLDNIWPSVKPLLDGRPS</sequence>
<dbReference type="InterPro" id="IPR013830">
    <property type="entry name" value="SGNH_hydro"/>
</dbReference>
<dbReference type="InterPro" id="IPR036514">
    <property type="entry name" value="SGNH_hydro_sf"/>
</dbReference>
<keyword evidence="3" id="KW-1185">Reference proteome</keyword>
<comment type="caution">
    <text evidence="2">The sequence shown here is derived from an EMBL/GenBank/DDBJ whole genome shotgun (WGS) entry which is preliminary data.</text>
</comment>
<dbReference type="Pfam" id="PF13472">
    <property type="entry name" value="Lipase_GDSL_2"/>
    <property type="match status" value="1"/>
</dbReference>
<dbReference type="PANTHER" id="PTHR30383:SF24">
    <property type="entry name" value="THIOESTERASE 1_PROTEASE 1_LYSOPHOSPHOLIPASE L1"/>
    <property type="match status" value="1"/>
</dbReference>
<proteinExistence type="predicted"/>
<accession>A0A494XVU5</accession>
<dbReference type="AlphaFoldDB" id="A0A494XVU5"/>
<protein>
    <submittedName>
        <fullName evidence="2">Arylesterase</fullName>
    </submittedName>
</protein>
<dbReference type="GO" id="GO:0004622">
    <property type="term" value="F:phosphatidylcholine lysophospholipase activity"/>
    <property type="evidence" value="ECO:0007669"/>
    <property type="project" value="TreeGrafter"/>
</dbReference>
<name>A0A494XVU5_9BURK</name>
<gene>
    <name evidence="2" type="ORF">D7S86_13990</name>
</gene>
<dbReference type="SUPFAM" id="SSF52266">
    <property type="entry name" value="SGNH hydrolase"/>
    <property type="match status" value="1"/>
</dbReference>
<dbReference type="CDD" id="cd01822">
    <property type="entry name" value="Lysophospholipase_L1_like"/>
    <property type="match status" value="1"/>
</dbReference>
<organism evidence="2 3">
    <name type="scientific">Pararobbsia silviterrae</name>
    <dbReference type="NCBI Taxonomy" id="1792498"/>
    <lineage>
        <taxon>Bacteria</taxon>
        <taxon>Pseudomonadati</taxon>
        <taxon>Pseudomonadota</taxon>
        <taxon>Betaproteobacteria</taxon>
        <taxon>Burkholderiales</taxon>
        <taxon>Burkholderiaceae</taxon>
        <taxon>Pararobbsia</taxon>
    </lineage>
</organism>